<dbReference type="HAMAP" id="MF_01041">
    <property type="entry name" value="UPF0223"/>
    <property type="match status" value="1"/>
</dbReference>
<evidence type="ECO:0000256" key="1">
    <source>
        <dbReference type="HAMAP-Rule" id="MF_01041"/>
    </source>
</evidence>
<dbReference type="InterPro" id="IPR023324">
    <property type="entry name" value="BH2638-like_sf"/>
</dbReference>
<dbReference type="Gene3D" id="1.10.220.80">
    <property type="entry name" value="BH2638-like"/>
    <property type="match status" value="1"/>
</dbReference>
<dbReference type="Proteomes" id="UP000199334">
    <property type="component" value="Unassembled WGS sequence"/>
</dbReference>
<reference evidence="2 3" key="1">
    <citation type="submission" date="2016-10" db="EMBL/GenBank/DDBJ databases">
        <authorList>
            <person name="de Groot N.N."/>
        </authorList>
    </citation>
    <scope>NUCLEOTIDE SEQUENCE [LARGE SCALE GENOMIC DNA]</scope>
    <source>
        <strain evidence="2 3">CGMCC 1.3442</strain>
    </source>
</reference>
<dbReference type="InterPro" id="IPR007920">
    <property type="entry name" value="UPF0223"/>
</dbReference>
<name>A0A1G9YCJ0_9BACI</name>
<comment type="similarity">
    <text evidence="1">Belongs to the UPF0223 family.</text>
</comment>
<accession>A0A1G9YCJ0</accession>
<protein>
    <recommendedName>
        <fullName evidence="1">UPF0223 protein SAMN05216498_1323</fullName>
    </recommendedName>
</protein>
<organism evidence="2 3">
    <name type="scientific">Tenuibacillus multivorans</name>
    <dbReference type="NCBI Taxonomy" id="237069"/>
    <lineage>
        <taxon>Bacteria</taxon>
        <taxon>Bacillati</taxon>
        <taxon>Bacillota</taxon>
        <taxon>Bacilli</taxon>
        <taxon>Bacillales</taxon>
        <taxon>Bacillaceae</taxon>
        <taxon>Tenuibacillus</taxon>
    </lineage>
</organism>
<evidence type="ECO:0000313" key="3">
    <source>
        <dbReference type="Proteomes" id="UP000199334"/>
    </source>
</evidence>
<dbReference type="STRING" id="237069.SAMN05216498_1323"/>
<dbReference type="SUPFAM" id="SSF158504">
    <property type="entry name" value="BH2638-like"/>
    <property type="match status" value="1"/>
</dbReference>
<sequence length="89" mass="10484">MEYHYPIDLDWSTDEVINVIEFFRVVETAYEKGIKSKDVLTNYKNFKQVVPSKAEEKSLFKQFEKHSGYVPYKVVQAAKKLDEQETVSM</sequence>
<dbReference type="EMBL" id="FNIG01000002">
    <property type="protein sequence ID" value="SDN06376.1"/>
    <property type="molecule type" value="Genomic_DNA"/>
</dbReference>
<dbReference type="NCBIfam" id="NF003353">
    <property type="entry name" value="PRK04387.1"/>
    <property type="match status" value="1"/>
</dbReference>
<proteinExistence type="inferred from homology"/>
<dbReference type="AlphaFoldDB" id="A0A1G9YCJ0"/>
<gene>
    <name evidence="2" type="ORF">SAMN05216498_1323</name>
</gene>
<dbReference type="PIRSF" id="PIRSF037260">
    <property type="entry name" value="UPF0223"/>
    <property type="match status" value="1"/>
</dbReference>
<dbReference type="RefSeq" id="WP_093855811.1">
    <property type="nucleotide sequence ID" value="NZ_BJVZ01000001.1"/>
</dbReference>
<dbReference type="Pfam" id="PF05256">
    <property type="entry name" value="UPF0223"/>
    <property type="match status" value="1"/>
</dbReference>
<evidence type="ECO:0000313" key="2">
    <source>
        <dbReference type="EMBL" id="SDN06376.1"/>
    </source>
</evidence>
<keyword evidence="3" id="KW-1185">Reference proteome</keyword>
<dbReference type="OrthoDB" id="1649074at2"/>